<keyword evidence="2" id="KW-1185">Reference proteome</keyword>
<gene>
    <name evidence="1" type="ORF">vBSenI1_83</name>
</gene>
<evidence type="ECO:0000313" key="2">
    <source>
        <dbReference type="Proteomes" id="UP000516571"/>
    </source>
</evidence>
<protein>
    <submittedName>
        <fullName evidence="1">Uncharacterized protein</fullName>
    </submittedName>
</protein>
<accession>A0A7L5CH31</accession>
<evidence type="ECO:0000313" key="1">
    <source>
        <dbReference type="EMBL" id="QJA17844.1"/>
    </source>
</evidence>
<reference evidence="1 2" key="1">
    <citation type="submission" date="2020-03" db="EMBL/GenBank/DDBJ databases">
        <authorList>
            <person name="Grabski M.Z."/>
        </authorList>
    </citation>
    <scope>NUCLEOTIDE SEQUENCE [LARGE SCALE GENOMIC DNA]</scope>
    <source>
        <strain evidence="2">vB_Sen_I1</strain>
    </source>
</reference>
<dbReference type="EMBL" id="MT233524">
    <property type="protein sequence ID" value="QJA17844.1"/>
    <property type="molecule type" value="Genomic_DNA"/>
</dbReference>
<dbReference type="Proteomes" id="UP000516571">
    <property type="component" value="Segment"/>
</dbReference>
<name>A0A7L5CH31_9CAUD</name>
<sequence>MGSCSVIVLLLYAPSSSGHITINIMLILSLKLN</sequence>
<organism evidence="1 2">
    <name type="scientific">Salmonella phage vB_Sen_I1</name>
    <dbReference type="NCBI Taxonomy" id="2723910"/>
    <lineage>
        <taxon>Viruses</taxon>
        <taxon>Duplodnaviria</taxon>
        <taxon>Heunggongvirae</taxon>
        <taxon>Uroviricota</taxon>
        <taxon>Caudoviricetes</taxon>
        <taxon>Demerecviridae</taxon>
        <taxon>Markadamsvirinae</taxon>
        <taxon>Tequintavirus</taxon>
        <taxon>Tequintavirus tvI1</taxon>
    </lineage>
</organism>
<proteinExistence type="predicted"/>